<accession>A0A0B2X7S0</accession>
<dbReference type="AlphaFoldDB" id="A0A0B2X7S0"/>
<name>A0A0B2X7S0_METAS</name>
<gene>
    <name evidence="1" type="ORF">MAM_00561</name>
</gene>
<dbReference type="InterPro" id="IPR002347">
    <property type="entry name" value="SDR_fam"/>
</dbReference>
<dbReference type="Pfam" id="PF00106">
    <property type="entry name" value="adh_short"/>
    <property type="match status" value="1"/>
</dbReference>
<dbReference type="InterPro" id="IPR036291">
    <property type="entry name" value="NAD(P)-bd_dom_sf"/>
</dbReference>
<dbReference type="GeneID" id="63735016"/>
<evidence type="ECO:0000313" key="1">
    <source>
        <dbReference type="EMBL" id="KHO01560.1"/>
    </source>
</evidence>
<dbReference type="Proteomes" id="UP000030816">
    <property type="component" value="Unassembled WGS sequence"/>
</dbReference>
<dbReference type="RefSeq" id="XP_040682625.1">
    <property type="nucleotide sequence ID" value="XM_040819360.1"/>
</dbReference>
<dbReference type="SUPFAM" id="SSF51735">
    <property type="entry name" value="NAD(P)-binding Rossmann-fold domains"/>
    <property type="match status" value="1"/>
</dbReference>
<proteinExistence type="predicted"/>
<dbReference type="HOGENOM" id="CLU_2483827_0_0_1"/>
<dbReference type="Gene3D" id="3.40.50.720">
    <property type="entry name" value="NAD(P)-binding Rossmann-like Domain"/>
    <property type="match status" value="1"/>
</dbReference>
<dbReference type="EMBL" id="AZHE01000001">
    <property type="protein sequence ID" value="KHO01560.1"/>
    <property type="molecule type" value="Genomic_DNA"/>
</dbReference>
<sequence>MGDGSGLDLIALDLSRASRPEQVREAVADLGPSRIDVLVNNAGMSGPMATAGQAVAEDLRAAFEVNAIAPLMIFQGCCKSRPAPRSS</sequence>
<dbReference type="OrthoDB" id="9876299at2759"/>
<comment type="caution">
    <text evidence="1">The sequence shown here is derived from an EMBL/GenBank/DDBJ whole genome shotgun (WGS) entry which is preliminary data.</text>
</comment>
<evidence type="ECO:0000313" key="2">
    <source>
        <dbReference type="Proteomes" id="UP000030816"/>
    </source>
</evidence>
<reference evidence="1 2" key="1">
    <citation type="journal article" date="2014" name="Proc. Natl. Acad. Sci. U.S.A.">
        <title>Trajectory and genomic determinants of fungal-pathogen speciation and host adaptation.</title>
        <authorList>
            <person name="Hu X."/>
            <person name="Xiao G."/>
            <person name="Zheng P."/>
            <person name="Shang Y."/>
            <person name="Su Y."/>
            <person name="Zhang X."/>
            <person name="Liu X."/>
            <person name="Zhan S."/>
            <person name="St Leger R.J."/>
            <person name="Wang C."/>
        </authorList>
    </citation>
    <scope>NUCLEOTIDE SEQUENCE [LARGE SCALE GENOMIC DNA]</scope>
    <source>
        <strain evidence="1 2">ARSEF 1941</strain>
    </source>
</reference>
<protein>
    <submittedName>
        <fullName evidence="1">NAD(P)-binding domain protein</fullName>
    </submittedName>
</protein>
<keyword evidence="2" id="KW-1185">Reference proteome</keyword>
<organism evidence="1 2">
    <name type="scientific">Metarhizium album (strain ARSEF 1941)</name>
    <dbReference type="NCBI Taxonomy" id="1081103"/>
    <lineage>
        <taxon>Eukaryota</taxon>
        <taxon>Fungi</taxon>
        <taxon>Dikarya</taxon>
        <taxon>Ascomycota</taxon>
        <taxon>Pezizomycotina</taxon>
        <taxon>Sordariomycetes</taxon>
        <taxon>Hypocreomycetidae</taxon>
        <taxon>Hypocreales</taxon>
        <taxon>Clavicipitaceae</taxon>
        <taxon>Metarhizium</taxon>
    </lineage>
</organism>